<dbReference type="Proteomes" id="UP000184375">
    <property type="component" value="Unassembled WGS sequence"/>
</dbReference>
<dbReference type="Pfam" id="PF04284">
    <property type="entry name" value="DUF441"/>
    <property type="match status" value="1"/>
</dbReference>
<evidence type="ECO:0000256" key="1">
    <source>
        <dbReference type="ARBA" id="ARBA00022475"/>
    </source>
</evidence>
<evidence type="ECO:0000256" key="3">
    <source>
        <dbReference type="ARBA" id="ARBA00022989"/>
    </source>
</evidence>
<dbReference type="GO" id="GO:0005886">
    <property type="term" value="C:plasma membrane"/>
    <property type="evidence" value="ECO:0007669"/>
    <property type="project" value="TreeGrafter"/>
</dbReference>
<dbReference type="OrthoDB" id="80306at2"/>
<dbReference type="STRING" id="447595.SAMN05660826_01334"/>
<name>A0A1M7JU20_9FIRM</name>
<feature type="transmembrane region" description="Helical" evidence="5">
    <location>
        <begin position="45"/>
        <end position="66"/>
    </location>
</feature>
<keyword evidence="7" id="KW-1185">Reference proteome</keyword>
<keyword evidence="1" id="KW-1003">Cell membrane</keyword>
<feature type="transmembrane region" description="Helical" evidence="5">
    <location>
        <begin position="15"/>
        <end position="33"/>
    </location>
</feature>
<dbReference type="RefSeq" id="WP_073256525.1">
    <property type="nucleotide sequence ID" value="NZ_FRCR01000007.1"/>
</dbReference>
<evidence type="ECO:0000256" key="4">
    <source>
        <dbReference type="ARBA" id="ARBA00023136"/>
    </source>
</evidence>
<keyword evidence="4 5" id="KW-0472">Membrane</keyword>
<dbReference type="EMBL" id="FRCR01000007">
    <property type="protein sequence ID" value="SHM56233.1"/>
    <property type="molecule type" value="Genomic_DNA"/>
</dbReference>
<reference evidence="7" key="1">
    <citation type="submission" date="2016-11" db="EMBL/GenBank/DDBJ databases">
        <authorList>
            <person name="Varghese N."/>
            <person name="Submissions S."/>
        </authorList>
    </citation>
    <scope>NUCLEOTIDE SEQUENCE [LARGE SCALE GENOMIC DNA]</scope>
    <source>
        <strain evidence="7">DSM 18802</strain>
    </source>
</reference>
<keyword evidence="2 5" id="KW-0812">Transmembrane</keyword>
<gene>
    <name evidence="6" type="ORF">SAMN05660826_01334</name>
</gene>
<dbReference type="PANTHER" id="PTHR38452:SF1">
    <property type="entry name" value="UPF0756 MEMBRANE PROTEIN YEAL"/>
    <property type="match status" value="1"/>
</dbReference>
<evidence type="ECO:0000256" key="2">
    <source>
        <dbReference type="ARBA" id="ARBA00022692"/>
    </source>
</evidence>
<dbReference type="InterPro" id="IPR007382">
    <property type="entry name" value="UPF0756_TM"/>
</dbReference>
<protein>
    <submittedName>
        <fullName evidence="6">Uncharacterized membrane protein, DUF441 family</fullName>
    </submittedName>
</protein>
<evidence type="ECO:0000313" key="6">
    <source>
        <dbReference type="EMBL" id="SHM56233.1"/>
    </source>
</evidence>
<organism evidence="6 7">
    <name type="scientific">Caldanaerovirga acetigignens</name>
    <dbReference type="NCBI Taxonomy" id="447595"/>
    <lineage>
        <taxon>Bacteria</taxon>
        <taxon>Bacillati</taxon>
        <taxon>Bacillota</taxon>
        <taxon>Clostridia</taxon>
        <taxon>Thermosediminibacterales</taxon>
        <taxon>Thermosediminibacteraceae</taxon>
        <taxon>Caldanaerovirga</taxon>
    </lineage>
</organism>
<accession>A0A1M7JU20</accession>
<proteinExistence type="predicted"/>
<feature type="transmembrane region" description="Helical" evidence="5">
    <location>
        <begin position="78"/>
        <end position="111"/>
    </location>
</feature>
<dbReference type="PANTHER" id="PTHR38452">
    <property type="entry name" value="UPF0756 MEMBRANE PROTEIN YEAL"/>
    <property type="match status" value="1"/>
</dbReference>
<evidence type="ECO:0000256" key="5">
    <source>
        <dbReference type="SAM" id="Phobius"/>
    </source>
</evidence>
<sequence>MDQGILSVILFLDEHAIKIGVIILTIGILTPFVSGKITLRDMENLLRSPVAILAILAGTLTVTLSGKGLGFISDNPSVVAGIVLGSVIGVAFFKGVPIGPMTAAGIVAVILSLMKR</sequence>
<dbReference type="AlphaFoldDB" id="A0A1M7JU20"/>
<keyword evidence="3 5" id="KW-1133">Transmembrane helix</keyword>
<evidence type="ECO:0000313" key="7">
    <source>
        <dbReference type="Proteomes" id="UP000184375"/>
    </source>
</evidence>